<evidence type="ECO:0000313" key="3">
    <source>
        <dbReference type="Proteomes" id="UP000319976"/>
    </source>
</evidence>
<feature type="transmembrane region" description="Helical" evidence="1">
    <location>
        <begin position="7"/>
        <end position="26"/>
    </location>
</feature>
<reference evidence="2 3" key="1">
    <citation type="submission" date="2019-02" db="EMBL/GenBank/DDBJ databases">
        <title>Deep-cultivation of Planctomycetes and their phenomic and genomic characterization uncovers novel biology.</title>
        <authorList>
            <person name="Wiegand S."/>
            <person name="Jogler M."/>
            <person name="Boedeker C."/>
            <person name="Pinto D."/>
            <person name="Vollmers J."/>
            <person name="Rivas-Marin E."/>
            <person name="Kohn T."/>
            <person name="Peeters S.H."/>
            <person name="Heuer A."/>
            <person name="Rast P."/>
            <person name="Oberbeckmann S."/>
            <person name="Bunk B."/>
            <person name="Jeske O."/>
            <person name="Meyerdierks A."/>
            <person name="Storesund J.E."/>
            <person name="Kallscheuer N."/>
            <person name="Luecker S."/>
            <person name="Lage O.M."/>
            <person name="Pohl T."/>
            <person name="Merkel B.J."/>
            <person name="Hornburger P."/>
            <person name="Mueller R.-W."/>
            <person name="Bruemmer F."/>
            <person name="Labrenz M."/>
            <person name="Spormann A.M."/>
            <person name="Op den Camp H."/>
            <person name="Overmann J."/>
            <person name="Amann R."/>
            <person name="Jetten M.S.M."/>
            <person name="Mascher T."/>
            <person name="Medema M.H."/>
            <person name="Devos D.P."/>
            <person name="Kaster A.-K."/>
            <person name="Ovreas L."/>
            <person name="Rohde M."/>
            <person name="Galperin M.Y."/>
            <person name="Jogler C."/>
        </authorList>
    </citation>
    <scope>NUCLEOTIDE SEQUENCE [LARGE SCALE GENOMIC DNA]</scope>
    <source>
        <strain evidence="2 3">V22</strain>
    </source>
</reference>
<organism evidence="2 3">
    <name type="scientific">Calycomorphotria hydatis</name>
    <dbReference type="NCBI Taxonomy" id="2528027"/>
    <lineage>
        <taxon>Bacteria</taxon>
        <taxon>Pseudomonadati</taxon>
        <taxon>Planctomycetota</taxon>
        <taxon>Planctomycetia</taxon>
        <taxon>Planctomycetales</taxon>
        <taxon>Planctomycetaceae</taxon>
        <taxon>Calycomorphotria</taxon>
    </lineage>
</organism>
<protein>
    <submittedName>
        <fullName evidence="2">Uncharacterized protein</fullName>
    </submittedName>
</protein>
<keyword evidence="1" id="KW-1133">Transmembrane helix</keyword>
<name>A0A517TCT5_9PLAN</name>
<keyword evidence="3" id="KW-1185">Reference proteome</keyword>
<keyword evidence="1" id="KW-0812">Transmembrane</keyword>
<keyword evidence="1" id="KW-0472">Membrane</keyword>
<proteinExistence type="predicted"/>
<accession>A0A517TCT5</accession>
<dbReference type="Proteomes" id="UP000319976">
    <property type="component" value="Chromosome"/>
</dbReference>
<gene>
    <name evidence="2" type="ORF">V22_34550</name>
</gene>
<dbReference type="AlphaFoldDB" id="A0A517TCT5"/>
<dbReference type="KEGG" id="chya:V22_34550"/>
<evidence type="ECO:0000256" key="1">
    <source>
        <dbReference type="SAM" id="Phobius"/>
    </source>
</evidence>
<evidence type="ECO:0000313" key="2">
    <source>
        <dbReference type="EMBL" id="QDT66190.1"/>
    </source>
</evidence>
<dbReference type="EMBL" id="CP036316">
    <property type="protein sequence ID" value="QDT66190.1"/>
    <property type="molecule type" value="Genomic_DNA"/>
</dbReference>
<sequence length="34" mass="3955">MKIRLRSNLAAVSYFNAGGLLFWFALLKEIPNWN</sequence>